<dbReference type="InterPro" id="IPR024265">
    <property type="entry name" value="DUF3788"/>
</dbReference>
<organism evidence="1">
    <name type="scientific">bioreactor metagenome</name>
    <dbReference type="NCBI Taxonomy" id="1076179"/>
    <lineage>
        <taxon>unclassified sequences</taxon>
        <taxon>metagenomes</taxon>
        <taxon>ecological metagenomes</taxon>
    </lineage>
</organism>
<proteinExistence type="predicted"/>
<protein>
    <recommendedName>
        <fullName evidence="2">DUF3788 domain-containing protein</fullName>
    </recommendedName>
</protein>
<accession>A0A644VUV3</accession>
<comment type="caution">
    <text evidence="1">The sequence shown here is derived from an EMBL/GenBank/DDBJ whole genome shotgun (WGS) entry which is preliminary data.</text>
</comment>
<dbReference type="Pfam" id="PF12663">
    <property type="entry name" value="DUF3788"/>
    <property type="match status" value="1"/>
</dbReference>
<evidence type="ECO:0008006" key="2">
    <source>
        <dbReference type="Google" id="ProtNLM"/>
    </source>
</evidence>
<reference evidence="1" key="1">
    <citation type="submission" date="2019-08" db="EMBL/GenBank/DDBJ databases">
        <authorList>
            <person name="Kucharzyk K."/>
            <person name="Murdoch R.W."/>
            <person name="Higgins S."/>
            <person name="Loffler F."/>
        </authorList>
    </citation>
    <scope>NUCLEOTIDE SEQUENCE</scope>
</reference>
<sequence length="138" mass="16141">MLEKTPSANEMELLIGEGSFKVWTDLCAMIDSIYDMEHLWNSGGKAWKYEYKYRRGGKTLCAFYARDNSAGVMIIFGKDEREKFEADRQNYSQEVQRIYDEATTYHDGKWVMFLLEDASMLEDLIKLLAIKRKPSKVK</sequence>
<evidence type="ECO:0000313" key="1">
    <source>
        <dbReference type="EMBL" id="MPL95158.1"/>
    </source>
</evidence>
<name>A0A644VUV3_9ZZZZ</name>
<gene>
    <name evidence="1" type="ORF">SDC9_41324</name>
</gene>
<dbReference type="EMBL" id="VSSQ01000457">
    <property type="protein sequence ID" value="MPL95158.1"/>
    <property type="molecule type" value="Genomic_DNA"/>
</dbReference>
<dbReference type="AlphaFoldDB" id="A0A644VUV3"/>